<protein>
    <submittedName>
        <fullName evidence="1">Chlorophyll a-b binding protein, chloroplastic</fullName>
    </submittedName>
</protein>
<evidence type="ECO:0000313" key="1">
    <source>
        <dbReference type="EMBL" id="KHN11361.1"/>
    </source>
</evidence>
<proteinExistence type="predicted"/>
<dbReference type="Proteomes" id="UP000289340">
    <property type="component" value="Chromosome 19"/>
</dbReference>
<accession>A0A0B2PPQ2</accession>
<organism evidence="1">
    <name type="scientific">Glycine soja</name>
    <name type="common">Wild soybean</name>
    <dbReference type="NCBI Taxonomy" id="3848"/>
    <lineage>
        <taxon>Eukaryota</taxon>
        <taxon>Viridiplantae</taxon>
        <taxon>Streptophyta</taxon>
        <taxon>Embryophyta</taxon>
        <taxon>Tracheophyta</taxon>
        <taxon>Spermatophyta</taxon>
        <taxon>Magnoliopsida</taxon>
        <taxon>eudicotyledons</taxon>
        <taxon>Gunneridae</taxon>
        <taxon>Pentapetalae</taxon>
        <taxon>rosids</taxon>
        <taxon>fabids</taxon>
        <taxon>Fabales</taxon>
        <taxon>Fabaceae</taxon>
        <taxon>Papilionoideae</taxon>
        <taxon>50 kb inversion clade</taxon>
        <taxon>NPAAA clade</taxon>
        <taxon>indigoferoid/millettioid clade</taxon>
        <taxon>Phaseoleae</taxon>
        <taxon>Glycine</taxon>
        <taxon>Glycine subgen. Soja</taxon>
    </lineage>
</organism>
<evidence type="ECO:0000313" key="2">
    <source>
        <dbReference type="EMBL" id="RZB49822.1"/>
    </source>
</evidence>
<evidence type="ECO:0000313" key="3">
    <source>
        <dbReference type="Proteomes" id="UP000289340"/>
    </source>
</evidence>
<reference evidence="2 3" key="2">
    <citation type="submission" date="2018-09" db="EMBL/GenBank/DDBJ databases">
        <title>A high-quality reference genome of wild soybean provides a powerful tool to mine soybean genomes.</title>
        <authorList>
            <person name="Xie M."/>
            <person name="Chung C.Y.L."/>
            <person name="Li M.-W."/>
            <person name="Wong F.-L."/>
            <person name="Chan T.-F."/>
            <person name="Lam H.-M."/>
        </authorList>
    </citation>
    <scope>NUCLEOTIDE SEQUENCE [LARGE SCALE GENOMIC DNA]</scope>
    <source>
        <strain evidence="3">cv. W05</strain>
        <tissue evidence="2">Hypocotyl of etiolated seedlings</tissue>
    </source>
</reference>
<dbReference type="SMR" id="A0A0B2PPQ2"/>
<sequence>MGTRVCAVAEPDRPLWSSMAGELEYFTDTTSLFFIGAWFQYIYTATCPIDNLFAHLADPSYTNHFN</sequence>
<keyword evidence="3" id="KW-1185">Reference proteome</keyword>
<name>A0A0B2PPQ2_GLYSO</name>
<reference evidence="1" key="1">
    <citation type="submission" date="2014-07" db="EMBL/GenBank/DDBJ databases">
        <title>Identification of a novel salt tolerance gene in wild soybean by whole-genome sequencing.</title>
        <authorList>
            <person name="Lam H.-M."/>
            <person name="Qi X."/>
            <person name="Li M.-W."/>
            <person name="Liu X."/>
            <person name="Xie M."/>
            <person name="Ni M."/>
            <person name="Xu X."/>
        </authorList>
    </citation>
    <scope>NUCLEOTIDE SEQUENCE [LARGE SCALE GENOMIC DNA]</scope>
    <source>
        <tissue evidence="1">Root</tissue>
    </source>
</reference>
<dbReference type="EMBL" id="QZWG01000019">
    <property type="protein sequence ID" value="RZB49822.1"/>
    <property type="molecule type" value="Genomic_DNA"/>
</dbReference>
<dbReference type="EMBL" id="KN663793">
    <property type="protein sequence ID" value="KHN11361.1"/>
    <property type="molecule type" value="Genomic_DNA"/>
</dbReference>
<dbReference type="Proteomes" id="UP000053555">
    <property type="component" value="Unassembled WGS sequence"/>
</dbReference>
<dbReference type="AlphaFoldDB" id="A0A0B2PPQ2"/>
<gene>
    <name evidence="2" type="ORF">D0Y65_052638</name>
    <name evidence="1" type="ORF">glysoja_036058</name>
</gene>